<feature type="transmembrane region" description="Helical" evidence="9">
    <location>
        <begin position="169"/>
        <end position="188"/>
    </location>
</feature>
<dbReference type="PROSITE" id="PS50263">
    <property type="entry name" value="CN_HYDROLASE"/>
    <property type="match status" value="1"/>
</dbReference>
<dbReference type="PANTHER" id="PTHR38686">
    <property type="entry name" value="APOLIPOPROTEIN N-ACYLTRANSFERASE"/>
    <property type="match status" value="1"/>
</dbReference>
<feature type="transmembrane region" description="Helical" evidence="9">
    <location>
        <begin position="59"/>
        <end position="77"/>
    </location>
</feature>
<dbReference type="EC" id="2.3.1.269" evidence="9"/>
<dbReference type="InterPro" id="IPR045378">
    <property type="entry name" value="LNT_N"/>
</dbReference>
<dbReference type="UniPathway" id="UPA00666"/>
<dbReference type="OrthoDB" id="9804277at2"/>
<dbReference type="KEGG" id="ppru:FDP22_07170"/>
<keyword evidence="7 9" id="KW-0472">Membrane</keyword>
<dbReference type="SUPFAM" id="SSF56317">
    <property type="entry name" value="Carbon-nitrogen hydrolase"/>
    <property type="match status" value="1"/>
</dbReference>
<gene>
    <name evidence="9 11" type="primary">lnt</name>
    <name evidence="11" type="ORF">FDP22_07170</name>
</gene>
<protein>
    <recommendedName>
        <fullName evidence="9">Apolipoprotein N-acyltransferase</fullName>
        <shortName evidence="9">ALP N-acyltransferase</shortName>
        <ecNumber evidence="9">2.3.1.269</ecNumber>
    </recommendedName>
</protein>
<dbReference type="Proteomes" id="UP000305888">
    <property type="component" value="Chromosome"/>
</dbReference>
<feature type="transmembrane region" description="Helical" evidence="9">
    <location>
        <begin position="89"/>
        <end position="114"/>
    </location>
</feature>
<keyword evidence="12" id="KW-1185">Reference proteome</keyword>
<comment type="catalytic activity">
    <reaction evidence="9">
        <text>N-terminal S-1,2-diacyl-sn-glyceryl-L-cysteinyl-[lipoprotein] + a glycerophospholipid = N-acyl-S-1,2-diacyl-sn-glyceryl-L-cysteinyl-[lipoprotein] + a 2-acyl-sn-glycero-3-phospholipid + H(+)</text>
        <dbReference type="Rhea" id="RHEA:48228"/>
        <dbReference type="Rhea" id="RHEA-COMP:14681"/>
        <dbReference type="Rhea" id="RHEA-COMP:14684"/>
        <dbReference type="ChEBI" id="CHEBI:15378"/>
        <dbReference type="ChEBI" id="CHEBI:136912"/>
        <dbReference type="ChEBI" id="CHEBI:140656"/>
        <dbReference type="ChEBI" id="CHEBI:140657"/>
        <dbReference type="ChEBI" id="CHEBI:140660"/>
        <dbReference type="EC" id="2.3.1.269"/>
    </reaction>
</comment>
<dbReference type="PANTHER" id="PTHR38686:SF1">
    <property type="entry name" value="APOLIPOPROTEIN N-ACYLTRANSFERASE"/>
    <property type="match status" value="1"/>
</dbReference>
<proteinExistence type="inferred from homology"/>
<dbReference type="GO" id="GO:0005886">
    <property type="term" value="C:plasma membrane"/>
    <property type="evidence" value="ECO:0007669"/>
    <property type="project" value="UniProtKB-SubCell"/>
</dbReference>
<organism evidence="11 12">
    <name type="scientific">Paroceanicella profunda</name>
    <dbReference type="NCBI Taxonomy" id="2579971"/>
    <lineage>
        <taxon>Bacteria</taxon>
        <taxon>Pseudomonadati</taxon>
        <taxon>Pseudomonadota</taxon>
        <taxon>Alphaproteobacteria</taxon>
        <taxon>Rhodobacterales</taxon>
        <taxon>Paracoccaceae</taxon>
        <taxon>Paroceanicella</taxon>
    </lineage>
</organism>
<dbReference type="GO" id="GO:0042158">
    <property type="term" value="P:lipoprotein biosynthetic process"/>
    <property type="evidence" value="ECO:0007669"/>
    <property type="project" value="UniProtKB-UniRule"/>
</dbReference>
<evidence type="ECO:0000256" key="3">
    <source>
        <dbReference type="ARBA" id="ARBA00022475"/>
    </source>
</evidence>
<comment type="pathway">
    <text evidence="9">Protein modification; lipoprotein biosynthesis (N-acyl transfer).</text>
</comment>
<comment type="subcellular location">
    <subcellularLocation>
        <location evidence="1 9">Cell membrane</location>
        <topology evidence="1 9">Multi-pass membrane protein</topology>
    </subcellularLocation>
</comment>
<dbReference type="Pfam" id="PF00795">
    <property type="entry name" value="CN_hydrolase"/>
    <property type="match status" value="1"/>
</dbReference>
<keyword evidence="8 9" id="KW-0012">Acyltransferase</keyword>
<dbReference type="HAMAP" id="MF_01148">
    <property type="entry name" value="Lnt"/>
    <property type="match status" value="1"/>
</dbReference>
<evidence type="ECO:0000259" key="10">
    <source>
        <dbReference type="PROSITE" id="PS50263"/>
    </source>
</evidence>
<comment type="function">
    <text evidence="9">Catalyzes the phospholipid dependent N-acylation of the N-terminal cysteine of apolipoprotein, the last step in lipoprotein maturation.</text>
</comment>
<evidence type="ECO:0000256" key="4">
    <source>
        <dbReference type="ARBA" id="ARBA00022679"/>
    </source>
</evidence>
<evidence type="ECO:0000256" key="2">
    <source>
        <dbReference type="ARBA" id="ARBA00010065"/>
    </source>
</evidence>
<evidence type="ECO:0000256" key="6">
    <source>
        <dbReference type="ARBA" id="ARBA00022989"/>
    </source>
</evidence>
<dbReference type="GO" id="GO:0016410">
    <property type="term" value="F:N-acyltransferase activity"/>
    <property type="evidence" value="ECO:0007669"/>
    <property type="project" value="UniProtKB-UniRule"/>
</dbReference>
<keyword evidence="6 9" id="KW-1133">Transmembrane helix</keyword>
<evidence type="ECO:0000313" key="11">
    <source>
        <dbReference type="EMBL" id="QDL93619.1"/>
    </source>
</evidence>
<keyword evidence="3 9" id="KW-1003">Cell membrane</keyword>
<dbReference type="InterPro" id="IPR036526">
    <property type="entry name" value="C-N_Hydrolase_sf"/>
</dbReference>
<evidence type="ECO:0000256" key="8">
    <source>
        <dbReference type="ARBA" id="ARBA00023315"/>
    </source>
</evidence>
<dbReference type="NCBIfam" id="TIGR00546">
    <property type="entry name" value="lnt"/>
    <property type="match status" value="1"/>
</dbReference>
<evidence type="ECO:0000256" key="7">
    <source>
        <dbReference type="ARBA" id="ARBA00023136"/>
    </source>
</evidence>
<dbReference type="EMBL" id="CP040818">
    <property type="protein sequence ID" value="QDL93619.1"/>
    <property type="molecule type" value="Genomic_DNA"/>
</dbReference>
<dbReference type="InterPro" id="IPR003010">
    <property type="entry name" value="C-N_Hydrolase"/>
</dbReference>
<comment type="similarity">
    <text evidence="2 9">Belongs to the CN hydrolase family. Apolipoprotein N-acyltransferase subfamily.</text>
</comment>
<dbReference type="AlphaFoldDB" id="A0A5B8G2M9"/>
<feature type="transmembrane region" description="Helical" evidence="9">
    <location>
        <begin position="126"/>
        <end position="149"/>
    </location>
</feature>
<name>A0A5B8G2M9_9RHOB</name>
<evidence type="ECO:0000313" key="12">
    <source>
        <dbReference type="Proteomes" id="UP000305888"/>
    </source>
</evidence>
<feature type="domain" description="CN hydrolase" evidence="10">
    <location>
        <begin position="231"/>
        <end position="472"/>
    </location>
</feature>
<reference evidence="11 12" key="1">
    <citation type="submission" date="2019-06" db="EMBL/GenBank/DDBJ databases">
        <title>Genome sequence of Rhodobacteraceae bacterium D4M1.</title>
        <authorList>
            <person name="Cao J."/>
        </authorList>
    </citation>
    <scope>NUCLEOTIDE SEQUENCE [LARGE SCALE GENOMIC DNA]</scope>
    <source>
        <strain evidence="11 12">D4M1</strain>
    </source>
</reference>
<dbReference type="Pfam" id="PF20154">
    <property type="entry name" value="LNT_N"/>
    <property type="match status" value="1"/>
</dbReference>
<evidence type="ECO:0000256" key="5">
    <source>
        <dbReference type="ARBA" id="ARBA00022692"/>
    </source>
</evidence>
<keyword evidence="11" id="KW-0449">Lipoprotein</keyword>
<dbReference type="Gene3D" id="3.60.110.10">
    <property type="entry name" value="Carbon-nitrogen hydrolase"/>
    <property type="match status" value="1"/>
</dbReference>
<feature type="transmembrane region" description="Helical" evidence="9">
    <location>
        <begin position="485"/>
        <end position="502"/>
    </location>
</feature>
<feature type="transmembrane region" description="Helical" evidence="9">
    <location>
        <begin position="31"/>
        <end position="52"/>
    </location>
</feature>
<dbReference type="InterPro" id="IPR004563">
    <property type="entry name" value="Apolipo_AcylTrfase"/>
</dbReference>
<keyword evidence="5 9" id="KW-0812">Transmembrane</keyword>
<sequence length="507" mass="54701">MAAWPAGLGRWSRLGLAGLSGVLLTLAQPPVSLWAFCFLAVPLLLLLTGAVHRPVQAGWTAWAAGTGFFATGLYWIAEAFLVDAERYAWMAPFAILGLAAGLALFWALPFWLAARLRLAGPWRVPAVIALWTLSEYARSHVLTGFPWALPGYAWVETPLAQTGALFGPHMLSFLGLLVSAAPLAALQARGPWRSVLPALAAALFATGWAWGVNRLDTPAPARATPFTVRLVQPNVPQDEKWQGDRIPQFFERLRSLSHAPGARTPDLVVWPETAVPWLLGQDPRARIAITSSARGAPVIVGARKVEEGPRGRDLWNNSLFALAADGSVLASYDKHHLVPFGEYVPLHELAEQLGLGTFVGASFTPGPGTEVISLPGVPAFLPLICYEAIFPHEMQAGSRPEWIVQITNDAWFGSSAGPYQHFAQARMRAIEQGLPFARAANTGISAMIDPMGRIVAQQPLLQQGYVDANLPSALAPTLYSRSGDGPWIGLIALLGLTAVFLCRKFEQ</sequence>
<accession>A0A5B8G2M9</accession>
<feature type="transmembrane region" description="Helical" evidence="9">
    <location>
        <begin position="195"/>
        <end position="212"/>
    </location>
</feature>
<keyword evidence="4 9" id="KW-0808">Transferase</keyword>
<evidence type="ECO:0000256" key="1">
    <source>
        <dbReference type="ARBA" id="ARBA00004651"/>
    </source>
</evidence>
<dbReference type="CDD" id="cd07571">
    <property type="entry name" value="ALP_N-acyl_transferase"/>
    <property type="match status" value="1"/>
</dbReference>
<evidence type="ECO:0000256" key="9">
    <source>
        <dbReference type="HAMAP-Rule" id="MF_01148"/>
    </source>
</evidence>